<dbReference type="SUPFAM" id="SSF51604">
    <property type="entry name" value="Enolase C-terminal domain-like"/>
    <property type="match status" value="1"/>
</dbReference>
<dbReference type="SMART" id="SM00922">
    <property type="entry name" value="MR_MLE"/>
    <property type="match status" value="1"/>
</dbReference>
<dbReference type="SUPFAM" id="SSF54826">
    <property type="entry name" value="Enolase N-terminal domain-like"/>
    <property type="match status" value="1"/>
</dbReference>
<dbReference type="InterPro" id="IPR034593">
    <property type="entry name" value="DgoD-like"/>
</dbReference>
<dbReference type="Pfam" id="PF13378">
    <property type="entry name" value="MR_MLE_C"/>
    <property type="match status" value="1"/>
</dbReference>
<dbReference type="EC" id="4.2.1.6" evidence="3"/>
<dbReference type="KEGG" id="talb:FTW19_22455"/>
<keyword evidence="1 3" id="KW-0456">Lyase</keyword>
<dbReference type="SFLD" id="SFLDS00001">
    <property type="entry name" value="Enolase"/>
    <property type="match status" value="1"/>
</dbReference>
<accession>A0A5B9EEB8</accession>
<reference evidence="3 4" key="1">
    <citation type="submission" date="2019-08" db="EMBL/GenBank/DDBJ databases">
        <title>Complete genome sequence of Terriglobus albidus strain ORNL.</title>
        <authorList>
            <person name="Podar M."/>
        </authorList>
    </citation>
    <scope>NUCLEOTIDE SEQUENCE [LARGE SCALE GENOMIC DNA]</scope>
    <source>
        <strain evidence="3 4">ORNL</strain>
    </source>
</reference>
<dbReference type="NCBIfam" id="NF010624">
    <property type="entry name" value="PRK14017.1"/>
    <property type="match status" value="1"/>
</dbReference>
<dbReference type="PANTHER" id="PTHR48080">
    <property type="entry name" value="D-GALACTONATE DEHYDRATASE-RELATED"/>
    <property type="match status" value="1"/>
</dbReference>
<dbReference type="Gene3D" id="3.20.20.120">
    <property type="entry name" value="Enolase-like C-terminal domain"/>
    <property type="match status" value="1"/>
</dbReference>
<dbReference type="InterPro" id="IPR013342">
    <property type="entry name" value="Mandelate_racemase_C"/>
</dbReference>
<dbReference type="GO" id="GO:0008869">
    <property type="term" value="F:galactonate dehydratase activity"/>
    <property type="evidence" value="ECO:0007669"/>
    <property type="project" value="UniProtKB-EC"/>
</dbReference>
<feature type="domain" description="Mandelate racemase/muconate lactonizing enzyme C-terminal" evidence="2">
    <location>
        <begin position="198"/>
        <end position="308"/>
    </location>
</feature>
<dbReference type="OrthoDB" id="9775391at2"/>
<proteinExistence type="predicted"/>
<dbReference type="SFLD" id="SFLDG00179">
    <property type="entry name" value="mandelate_racemase"/>
    <property type="match status" value="1"/>
</dbReference>
<dbReference type="RefSeq" id="WP_147649816.1">
    <property type="nucleotide sequence ID" value="NZ_CP042806.1"/>
</dbReference>
<dbReference type="InterPro" id="IPR029017">
    <property type="entry name" value="Enolase-like_N"/>
</dbReference>
<evidence type="ECO:0000313" key="4">
    <source>
        <dbReference type="Proteomes" id="UP000321820"/>
    </source>
</evidence>
<evidence type="ECO:0000259" key="2">
    <source>
        <dbReference type="SMART" id="SM00922"/>
    </source>
</evidence>
<dbReference type="InterPro" id="IPR013341">
    <property type="entry name" value="Mandelate_racemase_N_dom"/>
</dbReference>
<dbReference type="Pfam" id="PF02746">
    <property type="entry name" value="MR_MLE_N"/>
    <property type="match status" value="1"/>
</dbReference>
<dbReference type="InterPro" id="IPR036849">
    <property type="entry name" value="Enolase-like_C_sf"/>
</dbReference>
<dbReference type="Gene3D" id="3.30.390.10">
    <property type="entry name" value="Enolase-like, N-terminal domain"/>
    <property type="match status" value="1"/>
</dbReference>
<dbReference type="AlphaFoldDB" id="A0A5B9EEB8"/>
<dbReference type="PANTHER" id="PTHR48080:SF2">
    <property type="entry name" value="D-GALACTONATE DEHYDRATASE"/>
    <property type="match status" value="1"/>
</dbReference>
<protein>
    <submittedName>
        <fullName evidence="3">Galactonate dehydratase</fullName>
        <ecNumber evidence="3">4.2.1.6</ecNumber>
    </submittedName>
</protein>
<organism evidence="3 4">
    <name type="scientific">Terriglobus albidus</name>
    <dbReference type="NCBI Taxonomy" id="1592106"/>
    <lineage>
        <taxon>Bacteria</taxon>
        <taxon>Pseudomonadati</taxon>
        <taxon>Acidobacteriota</taxon>
        <taxon>Terriglobia</taxon>
        <taxon>Terriglobales</taxon>
        <taxon>Acidobacteriaceae</taxon>
        <taxon>Terriglobus</taxon>
    </lineage>
</organism>
<evidence type="ECO:0000256" key="1">
    <source>
        <dbReference type="ARBA" id="ARBA00023239"/>
    </source>
</evidence>
<dbReference type="Proteomes" id="UP000321820">
    <property type="component" value="Chromosome"/>
</dbReference>
<evidence type="ECO:0000313" key="3">
    <source>
        <dbReference type="EMBL" id="QEE30503.1"/>
    </source>
</evidence>
<dbReference type="InterPro" id="IPR029065">
    <property type="entry name" value="Enolase_C-like"/>
</dbReference>
<sequence length="468" mass="51521">MAFSLRKTPIDAETLHYTYRKNAPAFPGITPRESPMAQSRRTWMKTAAMGLGGLLASERNLAAQPVNHASALADPRDEIKITGLEIIPVNSLRSIFIKMHTDAGITGIGEGTVEGRIPTVVAAIKEIEPYLIGKDARRPAHHWQAIYRHAFYRGDIVLTSALGAVDIAMWDIKGKALGVPIYDLLGGPTRDRIKCYGQAESVEETRTHVLAQGYRSMKTSVSSTRGRLSRSSESPYYIDGFVEKVKAIRELVGPDFDLGIEMHGEHEPPAAMEIIKALEPFRPWFYEEPIQFQNLPLMAEMAKKTVFPFATGERMVTKWQFRDLLTAGAAQLLQPDVTHVGGITELKAVATLAEAFYADMLPHSKEGVVGFAASMHVAASIPNFLAHEVPSLQAVKGGPPNVQRSPMGKSYIKKPFVMTEGNIVLKGNLDGPGLGIELDDNLIDNERGIPEWKFPEMWDATDGSVRDH</sequence>
<gene>
    <name evidence="3" type="primary">dgoD</name>
    <name evidence="3" type="ORF">FTW19_22455</name>
</gene>
<dbReference type="EMBL" id="CP042806">
    <property type="protein sequence ID" value="QEE30503.1"/>
    <property type="molecule type" value="Genomic_DNA"/>
</dbReference>
<name>A0A5B9EEB8_9BACT</name>
<keyword evidence="4" id="KW-1185">Reference proteome</keyword>